<organism evidence="4 5">
    <name type="scientific">Candidatus Daviesbacteria bacterium RIFCSPHIGHO2_01_FULL_41_23</name>
    <dbReference type="NCBI Taxonomy" id="1797764"/>
    <lineage>
        <taxon>Bacteria</taxon>
        <taxon>Candidatus Daviesiibacteriota</taxon>
    </lineage>
</organism>
<dbReference type="Pfam" id="PF07687">
    <property type="entry name" value="M20_dimer"/>
    <property type="match status" value="1"/>
</dbReference>
<dbReference type="Pfam" id="PF01546">
    <property type="entry name" value="Peptidase_M20"/>
    <property type="match status" value="1"/>
</dbReference>
<reference evidence="4 5" key="1">
    <citation type="journal article" date="2016" name="Nat. Commun.">
        <title>Thousands of microbial genomes shed light on interconnected biogeochemical processes in an aquifer system.</title>
        <authorList>
            <person name="Anantharaman K."/>
            <person name="Brown C.T."/>
            <person name="Hug L.A."/>
            <person name="Sharon I."/>
            <person name="Castelle C.J."/>
            <person name="Probst A.J."/>
            <person name="Thomas B.C."/>
            <person name="Singh A."/>
            <person name="Wilkins M.J."/>
            <person name="Karaoz U."/>
            <person name="Brodie E.L."/>
            <person name="Williams K.H."/>
            <person name="Hubbard S.S."/>
            <person name="Banfield J.F."/>
        </authorList>
    </citation>
    <scope>NUCLEOTIDE SEQUENCE [LARGE SCALE GENOMIC DNA]</scope>
</reference>
<dbReference type="GO" id="GO:0016787">
    <property type="term" value="F:hydrolase activity"/>
    <property type="evidence" value="ECO:0007669"/>
    <property type="project" value="UniProtKB-KW"/>
</dbReference>
<dbReference type="InterPro" id="IPR011650">
    <property type="entry name" value="Peptidase_M20_dimer"/>
</dbReference>
<evidence type="ECO:0000313" key="5">
    <source>
        <dbReference type="Proteomes" id="UP000176336"/>
    </source>
</evidence>
<dbReference type="Proteomes" id="UP000176336">
    <property type="component" value="Unassembled WGS sequence"/>
</dbReference>
<dbReference type="EMBL" id="MFCR01000010">
    <property type="protein sequence ID" value="OGE18755.1"/>
    <property type="molecule type" value="Genomic_DNA"/>
</dbReference>
<dbReference type="SUPFAM" id="SSF53187">
    <property type="entry name" value="Zn-dependent exopeptidases"/>
    <property type="match status" value="1"/>
</dbReference>
<accession>A0A1F5IQV0</accession>
<proteinExistence type="predicted"/>
<protein>
    <recommendedName>
        <fullName evidence="3">Peptidase M20 dimerisation domain-containing protein</fullName>
    </recommendedName>
</protein>
<dbReference type="InterPro" id="IPR036264">
    <property type="entry name" value="Bact_exopeptidase_dim_dom"/>
</dbReference>
<evidence type="ECO:0000256" key="1">
    <source>
        <dbReference type="ARBA" id="ARBA00022723"/>
    </source>
</evidence>
<dbReference type="GO" id="GO:0046872">
    <property type="term" value="F:metal ion binding"/>
    <property type="evidence" value="ECO:0007669"/>
    <property type="project" value="UniProtKB-KW"/>
</dbReference>
<dbReference type="Gene3D" id="3.40.630.10">
    <property type="entry name" value="Zn peptidases"/>
    <property type="match status" value="1"/>
</dbReference>
<evidence type="ECO:0000259" key="3">
    <source>
        <dbReference type="Pfam" id="PF07687"/>
    </source>
</evidence>
<dbReference type="InterPro" id="IPR050072">
    <property type="entry name" value="Peptidase_M20A"/>
</dbReference>
<name>A0A1F5IQV0_9BACT</name>
<feature type="domain" description="Peptidase M20 dimerisation" evidence="3">
    <location>
        <begin position="168"/>
        <end position="275"/>
    </location>
</feature>
<dbReference type="Gene3D" id="3.30.70.360">
    <property type="match status" value="1"/>
</dbReference>
<dbReference type="SUPFAM" id="SSF55031">
    <property type="entry name" value="Bacterial exopeptidase dimerisation domain"/>
    <property type="match status" value="1"/>
</dbReference>
<dbReference type="InterPro" id="IPR002933">
    <property type="entry name" value="Peptidase_M20"/>
</dbReference>
<dbReference type="AlphaFoldDB" id="A0A1F5IQV0"/>
<gene>
    <name evidence="4" type="ORF">A2871_01940</name>
</gene>
<dbReference type="PANTHER" id="PTHR43808">
    <property type="entry name" value="ACETYLORNITHINE DEACETYLASE"/>
    <property type="match status" value="1"/>
</dbReference>
<sequence>MIKTLKALISIPSYSGHEQEIQKCIKDYLASSGVESFFQDDNLVVHLRGENQTRAFIFNGHVDVVDIGDAEKWKHSPWGSEIEDGKIYGRGASDMKSGIATMIETAKSLASRDKIPTDVWFTFVVKEETDGQGTKQFAEWFKSKGYLNQYKELAAIFAEPTNLDTVQYGHRGNFFIQAEITGISGHSSRPLALQPHVILQFNDFVNVLTRQNSIWQKKFSESDFMPPAITPTSIEAKSESPNKTADYCRASFDLRTIPGYHQEAFDKVQALADEKGIKLSFLHDPSPIGYTKPDAKIVKVLQKVVPGIKTAINDASNDLGFFTNIGIEGVVFGPGDMSQAHRTDEYADIDKITAAPAIFETIYFAWAEDKK</sequence>
<evidence type="ECO:0000313" key="4">
    <source>
        <dbReference type="EMBL" id="OGE18755.1"/>
    </source>
</evidence>
<keyword evidence="2" id="KW-0378">Hydrolase</keyword>
<keyword evidence="1" id="KW-0479">Metal-binding</keyword>
<comment type="caution">
    <text evidence="4">The sequence shown here is derived from an EMBL/GenBank/DDBJ whole genome shotgun (WGS) entry which is preliminary data.</text>
</comment>
<evidence type="ECO:0000256" key="2">
    <source>
        <dbReference type="ARBA" id="ARBA00022801"/>
    </source>
</evidence>